<evidence type="ECO:0000313" key="2">
    <source>
        <dbReference type="EMBL" id="RWY49441.1"/>
    </source>
</evidence>
<dbReference type="EMBL" id="SBIW01000008">
    <property type="protein sequence ID" value="RWY49441.1"/>
    <property type="molecule type" value="Genomic_DNA"/>
</dbReference>
<keyword evidence="3" id="KW-1185">Reference proteome</keyword>
<dbReference type="AlphaFoldDB" id="A0A3S4Y827"/>
<dbReference type="RefSeq" id="WP_128535513.1">
    <property type="nucleotide sequence ID" value="NZ_SBIW01000008.1"/>
</dbReference>
<dbReference type="Proteomes" id="UP000286701">
    <property type="component" value="Unassembled WGS sequence"/>
</dbReference>
<organism evidence="2 3">
    <name type="scientific">Mucilaginibacter gilvus</name>
    <dbReference type="NCBI Taxonomy" id="2305909"/>
    <lineage>
        <taxon>Bacteria</taxon>
        <taxon>Pseudomonadati</taxon>
        <taxon>Bacteroidota</taxon>
        <taxon>Sphingobacteriia</taxon>
        <taxon>Sphingobacteriales</taxon>
        <taxon>Sphingobacteriaceae</taxon>
        <taxon>Mucilaginibacter</taxon>
    </lineage>
</organism>
<evidence type="ECO:0000313" key="3">
    <source>
        <dbReference type="Proteomes" id="UP000286701"/>
    </source>
</evidence>
<feature type="transmembrane region" description="Helical" evidence="1">
    <location>
        <begin position="46"/>
        <end position="66"/>
    </location>
</feature>
<accession>A0A3S4Y827</accession>
<proteinExistence type="predicted"/>
<reference evidence="2 3" key="1">
    <citation type="submission" date="2019-01" db="EMBL/GenBank/DDBJ databases">
        <title>Mucilaginibacter antarcticum sp. nov., isolated from antarctic soil.</title>
        <authorList>
            <person name="Yan Y.-Q."/>
            <person name="Du Z.-J."/>
        </authorList>
    </citation>
    <scope>NUCLEOTIDE SEQUENCE [LARGE SCALE GENOMIC DNA]</scope>
    <source>
        <strain evidence="2 3">F01003</strain>
    </source>
</reference>
<keyword evidence="1" id="KW-0472">Membrane</keyword>
<keyword evidence="1" id="KW-1133">Transmembrane helix</keyword>
<gene>
    <name evidence="2" type="ORF">EPL05_18735</name>
</gene>
<dbReference type="OrthoDB" id="1260001at2"/>
<name>A0A3S4Y827_9SPHI</name>
<keyword evidence="1" id="KW-0812">Transmembrane</keyword>
<comment type="caution">
    <text evidence="2">The sequence shown here is derived from an EMBL/GenBank/DDBJ whole genome shotgun (WGS) entry which is preliminary data.</text>
</comment>
<sequence>MENDNALAGKKMSRDDKSRMILLAGLVCYLSGFILCYFFWYKNGEVLHFQIIALAIGGCATFVLEYKARNIILKRFKQAKVLITILFISIFMGGFVYANNMAKERVQGILTYEPTMQAVAIVVAIDLRSTRSGKQPWSIINYKVSNQIVEQAFADTRQDLKVGNKYLVQYSVEYPDMYRILKTLE</sequence>
<feature type="transmembrane region" description="Helical" evidence="1">
    <location>
        <begin position="20"/>
        <end position="40"/>
    </location>
</feature>
<evidence type="ECO:0000256" key="1">
    <source>
        <dbReference type="SAM" id="Phobius"/>
    </source>
</evidence>
<protein>
    <submittedName>
        <fullName evidence="2">Uncharacterized protein</fullName>
    </submittedName>
</protein>
<feature type="transmembrane region" description="Helical" evidence="1">
    <location>
        <begin position="78"/>
        <end position="97"/>
    </location>
</feature>